<name>E3QDG5_COLGM</name>
<gene>
    <name evidence="1" type="ORF">GLRG_04081</name>
</gene>
<proteinExistence type="predicted"/>
<dbReference type="VEuPathDB" id="FungiDB:GLRG_04081"/>
<dbReference type="GeneID" id="24409446"/>
<keyword evidence="2" id="KW-1185">Reference proteome</keyword>
<dbReference type="RefSeq" id="XP_008092957.1">
    <property type="nucleotide sequence ID" value="XM_008094766.1"/>
</dbReference>
<dbReference type="EMBL" id="GG697342">
    <property type="protein sequence ID" value="EFQ28937.1"/>
    <property type="molecule type" value="Genomic_DNA"/>
</dbReference>
<evidence type="ECO:0000313" key="2">
    <source>
        <dbReference type="Proteomes" id="UP000008782"/>
    </source>
</evidence>
<sequence length="188" mass="21027">MVHILPHPAPDRPETIRQPEEAQLTPMPMDLTCDFFATFKSTSPHRLPFCTPLELVALFDGLVGHNPSPVATQPQVKATTFSTVLAVGTLATRHTDMAATLYFRAMRVAVILEKTIALQMIWVATVMADNQINLGRPSCVPAHRDYVSKDFPWDYTRSPERLTWARLCCKITAQPFGFSTVTRRESAT</sequence>
<evidence type="ECO:0000313" key="1">
    <source>
        <dbReference type="EMBL" id="EFQ28937.1"/>
    </source>
</evidence>
<dbReference type="AlphaFoldDB" id="E3QDG5"/>
<organism evidence="2">
    <name type="scientific">Colletotrichum graminicola (strain M1.001 / M2 / FGSC 10212)</name>
    <name type="common">Maize anthracnose fungus</name>
    <name type="synonym">Glomerella graminicola</name>
    <dbReference type="NCBI Taxonomy" id="645133"/>
    <lineage>
        <taxon>Eukaryota</taxon>
        <taxon>Fungi</taxon>
        <taxon>Dikarya</taxon>
        <taxon>Ascomycota</taxon>
        <taxon>Pezizomycotina</taxon>
        <taxon>Sordariomycetes</taxon>
        <taxon>Hypocreomycetidae</taxon>
        <taxon>Glomerellales</taxon>
        <taxon>Glomerellaceae</taxon>
        <taxon>Colletotrichum</taxon>
        <taxon>Colletotrichum graminicola species complex</taxon>
    </lineage>
</organism>
<reference evidence="2" key="1">
    <citation type="journal article" date="2012" name="Nat. Genet.">
        <title>Lifestyle transitions in plant pathogenic Colletotrichum fungi deciphered by genome and transcriptome analyses.</title>
        <authorList>
            <person name="O'Connell R.J."/>
            <person name="Thon M.R."/>
            <person name="Hacquard S."/>
            <person name="Amyotte S.G."/>
            <person name="Kleemann J."/>
            <person name="Torres M.F."/>
            <person name="Damm U."/>
            <person name="Buiate E.A."/>
            <person name="Epstein L."/>
            <person name="Alkan N."/>
            <person name="Altmueller J."/>
            <person name="Alvarado-Balderrama L."/>
            <person name="Bauser C.A."/>
            <person name="Becker C."/>
            <person name="Birren B.W."/>
            <person name="Chen Z."/>
            <person name="Choi J."/>
            <person name="Crouch J.A."/>
            <person name="Duvick J.P."/>
            <person name="Farman M.A."/>
            <person name="Gan P."/>
            <person name="Heiman D."/>
            <person name="Henrissat B."/>
            <person name="Howard R.J."/>
            <person name="Kabbage M."/>
            <person name="Koch C."/>
            <person name="Kracher B."/>
            <person name="Kubo Y."/>
            <person name="Law A.D."/>
            <person name="Lebrun M.-H."/>
            <person name="Lee Y.-H."/>
            <person name="Miyara I."/>
            <person name="Moore N."/>
            <person name="Neumann U."/>
            <person name="Nordstroem K."/>
            <person name="Panaccione D.G."/>
            <person name="Panstruga R."/>
            <person name="Place M."/>
            <person name="Proctor R.H."/>
            <person name="Prusky D."/>
            <person name="Rech G."/>
            <person name="Reinhardt R."/>
            <person name="Rollins J.A."/>
            <person name="Rounsley S."/>
            <person name="Schardl C.L."/>
            <person name="Schwartz D.C."/>
            <person name="Shenoy N."/>
            <person name="Shirasu K."/>
            <person name="Sikhakolli U.R."/>
            <person name="Stueber K."/>
            <person name="Sukno S.A."/>
            <person name="Sweigard J.A."/>
            <person name="Takano Y."/>
            <person name="Takahara H."/>
            <person name="Trail F."/>
            <person name="van der Does H.C."/>
            <person name="Voll L.M."/>
            <person name="Will I."/>
            <person name="Young S."/>
            <person name="Zeng Q."/>
            <person name="Zhang J."/>
            <person name="Zhou S."/>
            <person name="Dickman M.B."/>
            <person name="Schulze-Lefert P."/>
            <person name="Ver Loren van Themaat E."/>
            <person name="Ma L.-J."/>
            <person name="Vaillancourt L.J."/>
        </authorList>
    </citation>
    <scope>NUCLEOTIDE SEQUENCE [LARGE SCALE GENOMIC DNA]</scope>
    <source>
        <strain evidence="2">M1.001 / M2 / FGSC 10212</strain>
    </source>
</reference>
<accession>E3QDG5</accession>
<dbReference type="Proteomes" id="UP000008782">
    <property type="component" value="Unassembled WGS sequence"/>
</dbReference>
<protein>
    <submittedName>
        <fullName evidence="1">Uncharacterized protein</fullName>
    </submittedName>
</protein>
<dbReference type="HOGENOM" id="CLU_1440955_0_0_1"/>